<name>A0A538SG08_UNCEI</name>
<dbReference type="Proteomes" id="UP000320184">
    <property type="component" value="Unassembled WGS sequence"/>
</dbReference>
<dbReference type="EMBL" id="VBOT01000102">
    <property type="protein sequence ID" value="TMQ50311.1"/>
    <property type="molecule type" value="Genomic_DNA"/>
</dbReference>
<proteinExistence type="predicted"/>
<sequence>MNIDHRNPRVRRGFAFVALAAVLGLTAVGLSQCRLVGDTVTGVDLRSNPGLNARSDCVHQCNEKYKACRRGEEARHKSTLRTCGNDNSCKKAENTLHQAMHKQCVRDMQECKRSCYNEGAGTGGN</sequence>
<gene>
    <name evidence="1" type="ORF">E6K73_08065</name>
</gene>
<evidence type="ECO:0000313" key="1">
    <source>
        <dbReference type="EMBL" id="TMQ50311.1"/>
    </source>
</evidence>
<evidence type="ECO:0000313" key="2">
    <source>
        <dbReference type="Proteomes" id="UP000320184"/>
    </source>
</evidence>
<accession>A0A538SG08</accession>
<comment type="caution">
    <text evidence="1">The sequence shown here is derived from an EMBL/GenBank/DDBJ whole genome shotgun (WGS) entry which is preliminary data.</text>
</comment>
<dbReference type="AlphaFoldDB" id="A0A538SG08"/>
<protein>
    <submittedName>
        <fullName evidence="1">Uncharacterized protein</fullName>
    </submittedName>
</protein>
<reference evidence="1 2" key="1">
    <citation type="journal article" date="2019" name="Nat. Microbiol.">
        <title>Mediterranean grassland soil C-N compound turnover is dependent on rainfall and depth, and is mediated by genomically divergent microorganisms.</title>
        <authorList>
            <person name="Diamond S."/>
            <person name="Andeer P.F."/>
            <person name="Li Z."/>
            <person name="Crits-Christoph A."/>
            <person name="Burstein D."/>
            <person name="Anantharaman K."/>
            <person name="Lane K.R."/>
            <person name="Thomas B.C."/>
            <person name="Pan C."/>
            <person name="Northen T.R."/>
            <person name="Banfield J.F."/>
        </authorList>
    </citation>
    <scope>NUCLEOTIDE SEQUENCE [LARGE SCALE GENOMIC DNA]</scope>
    <source>
        <strain evidence="1">WS_3</strain>
    </source>
</reference>
<organism evidence="1 2">
    <name type="scientific">Eiseniibacteriota bacterium</name>
    <dbReference type="NCBI Taxonomy" id="2212470"/>
    <lineage>
        <taxon>Bacteria</taxon>
        <taxon>Candidatus Eiseniibacteriota</taxon>
    </lineage>
</organism>